<keyword evidence="3" id="KW-1185">Reference proteome</keyword>
<dbReference type="PANTHER" id="PTHR14237:SF19">
    <property type="entry name" value="MITOCHONDRIAL AMIDOXIME REDUCING COMPONENT 1"/>
    <property type="match status" value="1"/>
</dbReference>
<dbReference type="PANTHER" id="PTHR14237">
    <property type="entry name" value="MOLYBDOPTERIN COFACTOR SULFURASE MOSC"/>
    <property type="match status" value="1"/>
</dbReference>
<dbReference type="STRING" id="564608.C1N6K5"/>
<name>C1N6K5_MICPC</name>
<dbReference type="OrthoDB" id="17255at2759"/>
<feature type="non-terminal residue" evidence="2">
    <location>
        <position position="305"/>
    </location>
</feature>
<dbReference type="eggNOG" id="KOG2362">
    <property type="taxonomic scope" value="Eukaryota"/>
</dbReference>
<dbReference type="InterPro" id="IPR005303">
    <property type="entry name" value="MOCOS_middle"/>
</dbReference>
<dbReference type="OMA" id="ARQYPQM"/>
<dbReference type="RefSeq" id="XP_003063755.1">
    <property type="nucleotide sequence ID" value="XM_003063709.1"/>
</dbReference>
<sequence>VTSLTVYPVKSCGGVSLQSARVSATGLLFDRAWMVRSATPRAASMFVSQRTDPKLALVRATLPEEISREDWDGESLRDDAKMTLRAEGMASRLEISLLCEKPLRRVSVGVWEWVGVAGDEGDAAAAWFSELLGKSVRLVRWLGDGRDAAATPSRPTDPEFAPDAASAFSDGFPILIASEGSLRALNDGLKAKNEPAVPMNRFRPNVVFDGVDAFDEDAYADVVVRGGGGGGGSMRPCARCVMPSVDQDSGARGGLDASPLPTLGEMRSGEKLGFRAKWADEKYFGWNVVTDDVGEVIRVGDAIEL</sequence>
<dbReference type="AlphaFoldDB" id="C1N6K5"/>
<dbReference type="Pfam" id="PF03473">
    <property type="entry name" value="MOSC"/>
    <property type="match status" value="1"/>
</dbReference>
<accession>C1N6K5</accession>
<proteinExistence type="predicted"/>
<organism evidence="3">
    <name type="scientific">Micromonas pusilla (strain CCMP1545)</name>
    <name type="common">Picoplanktonic green alga</name>
    <dbReference type="NCBI Taxonomy" id="564608"/>
    <lineage>
        <taxon>Eukaryota</taxon>
        <taxon>Viridiplantae</taxon>
        <taxon>Chlorophyta</taxon>
        <taxon>Mamiellophyceae</taxon>
        <taxon>Mamiellales</taxon>
        <taxon>Mamiellaceae</taxon>
        <taxon>Micromonas</taxon>
    </lineage>
</organism>
<dbReference type="EMBL" id="GG663749">
    <property type="protein sequence ID" value="EEH52128.1"/>
    <property type="molecule type" value="Genomic_DNA"/>
</dbReference>
<dbReference type="InterPro" id="IPR005302">
    <property type="entry name" value="MoCF_Sase_C"/>
</dbReference>
<dbReference type="Pfam" id="PF03476">
    <property type="entry name" value="MOSC_N"/>
    <property type="match status" value="1"/>
</dbReference>
<evidence type="ECO:0000313" key="2">
    <source>
        <dbReference type="EMBL" id="EEH52128.1"/>
    </source>
</evidence>
<dbReference type="SUPFAM" id="SSF50800">
    <property type="entry name" value="PK beta-barrel domain-like"/>
    <property type="match status" value="1"/>
</dbReference>
<dbReference type="GeneID" id="9689003"/>
<evidence type="ECO:0000259" key="1">
    <source>
        <dbReference type="PROSITE" id="PS51340"/>
    </source>
</evidence>
<gene>
    <name evidence="2" type="ORF">MICPUCDRAFT_5085</name>
</gene>
<dbReference type="KEGG" id="mpp:MICPUCDRAFT_5085"/>
<dbReference type="GO" id="GO:0003824">
    <property type="term" value="F:catalytic activity"/>
    <property type="evidence" value="ECO:0007669"/>
    <property type="project" value="InterPro"/>
</dbReference>
<dbReference type="GO" id="GO:0030151">
    <property type="term" value="F:molybdenum ion binding"/>
    <property type="evidence" value="ECO:0007669"/>
    <property type="project" value="InterPro"/>
</dbReference>
<dbReference type="Proteomes" id="UP000001876">
    <property type="component" value="Unassembled WGS sequence"/>
</dbReference>
<feature type="domain" description="MOSC" evidence="1">
    <location>
        <begin position="145"/>
        <end position="305"/>
    </location>
</feature>
<reference evidence="2 3" key="1">
    <citation type="journal article" date="2009" name="Science">
        <title>Green evolution and dynamic adaptations revealed by genomes of the marine picoeukaryotes Micromonas.</title>
        <authorList>
            <person name="Worden A.Z."/>
            <person name="Lee J.H."/>
            <person name="Mock T."/>
            <person name="Rouze P."/>
            <person name="Simmons M.P."/>
            <person name="Aerts A.L."/>
            <person name="Allen A.E."/>
            <person name="Cuvelier M.L."/>
            <person name="Derelle E."/>
            <person name="Everett M.V."/>
            <person name="Foulon E."/>
            <person name="Grimwood J."/>
            <person name="Gundlach H."/>
            <person name="Henrissat B."/>
            <person name="Napoli C."/>
            <person name="McDonald S.M."/>
            <person name="Parker M.S."/>
            <person name="Rombauts S."/>
            <person name="Salamov A."/>
            <person name="Von Dassow P."/>
            <person name="Badger J.H."/>
            <person name="Coutinho P.M."/>
            <person name="Demir E."/>
            <person name="Dubchak I."/>
            <person name="Gentemann C."/>
            <person name="Eikrem W."/>
            <person name="Gready J.E."/>
            <person name="John U."/>
            <person name="Lanier W."/>
            <person name="Lindquist E.A."/>
            <person name="Lucas S."/>
            <person name="Mayer K.F."/>
            <person name="Moreau H."/>
            <person name="Not F."/>
            <person name="Otillar R."/>
            <person name="Panaud O."/>
            <person name="Pangilinan J."/>
            <person name="Paulsen I."/>
            <person name="Piegu B."/>
            <person name="Poliakov A."/>
            <person name="Robbens S."/>
            <person name="Schmutz J."/>
            <person name="Toulza E."/>
            <person name="Wyss T."/>
            <person name="Zelensky A."/>
            <person name="Zhou K."/>
            <person name="Armbrust E.V."/>
            <person name="Bhattacharya D."/>
            <person name="Goodenough U.W."/>
            <person name="Van de Peer Y."/>
            <person name="Grigoriev I.V."/>
        </authorList>
    </citation>
    <scope>NUCLEOTIDE SEQUENCE [LARGE SCALE GENOMIC DNA]</scope>
    <source>
        <strain evidence="2 3">CCMP1545</strain>
    </source>
</reference>
<dbReference type="PROSITE" id="PS51340">
    <property type="entry name" value="MOSC"/>
    <property type="match status" value="1"/>
</dbReference>
<dbReference type="SUPFAM" id="SSF141673">
    <property type="entry name" value="MOSC N-terminal domain-like"/>
    <property type="match status" value="1"/>
</dbReference>
<protein>
    <submittedName>
        <fullName evidence="2">Predicted protein</fullName>
    </submittedName>
</protein>
<dbReference type="GO" id="GO:0030170">
    <property type="term" value="F:pyridoxal phosphate binding"/>
    <property type="evidence" value="ECO:0007669"/>
    <property type="project" value="InterPro"/>
</dbReference>
<evidence type="ECO:0000313" key="3">
    <source>
        <dbReference type="Proteomes" id="UP000001876"/>
    </source>
</evidence>
<feature type="non-terminal residue" evidence="2">
    <location>
        <position position="1"/>
    </location>
</feature>
<dbReference type="InterPro" id="IPR011037">
    <property type="entry name" value="Pyrv_Knase-like_insert_dom_sf"/>
</dbReference>